<dbReference type="Proteomes" id="UP001358417">
    <property type="component" value="Unassembled WGS sequence"/>
</dbReference>
<keyword evidence="3" id="KW-1185">Reference proteome</keyword>
<evidence type="ECO:0008006" key="4">
    <source>
        <dbReference type="Google" id="ProtNLM"/>
    </source>
</evidence>
<gene>
    <name evidence="2" type="ORF">LTR84_003521</name>
</gene>
<dbReference type="AlphaFoldDB" id="A0AAV9N7F8"/>
<dbReference type="Pfam" id="PF11905">
    <property type="entry name" value="DUF3425"/>
    <property type="match status" value="1"/>
</dbReference>
<sequence length="604" mass="69171">MANSESSDTSKPSCINQPEPSGDQPVSSRRLKKREVDRRCQREARERRRSRIADLEQLVEAMRQRDASGEVTALLKQLKSVEAERDMAMRTLRDIQQIMFLRPLKLSDPPSQGASFSFRQVSPGESNRGSGFIESAPGPSTREIAYLQNSFLETSALANDGLSIDNTIPGSKATLDFPDIPLSRGIVGRNNPLPKYQAFTHTKHTGGHHTTESMFETYNWINARQTCCCYDHVERQPGQYASWQGNFWKFIRDILSERFDWEEDLQPADDVESEDLPIRAMLEGWDAVAKRGPLHPSWQMLRRIDESSFGPIPRIERLAMLRAMHLLIQFHTDPSPQRHKRLPPWYIYRPSEHIEHCYAIDYYAWPPFRQQFILNEHAYCGNDFFRLYQDQMRLLWPFDFRQCYTQDSETGMYRPSLLFDQTINDIKCWTMGPDFFQRFPELSGAIPNTGLQVQRPLAMPTVPRKMGLPTSGALPMAIAPMSKTVLNKARKQPRGSRHVEAEDDQTNVDPGIPGATLAAQVDQILPIMSEPHYTQGGNIFPSNQSHIFQEPAGDVPFEMIDGSLNPWDFDSDFLNVNTFPSVALDENNIYLGSEYQWVQQQASY</sequence>
<comment type="caution">
    <text evidence="2">The sequence shown here is derived from an EMBL/GenBank/DDBJ whole genome shotgun (WGS) entry which is preliminary data.</text>
</comment>
<accession>A0AAV9N7F8</accession>
<dbReference type="PANTHER" id="PTHR37012">
    <property type="entry name" value="B-ZIP TRANSCRIPTION FACTOR (EUROFUNG)-RELATED"/>
    <property type="match status" value="1"/>
</dbReference>
<organism evidence="2 3">
    <name type="scientific">Exophiala bonariae</name>
    <dbReference type="NCBI Taxonomy" id="1690606"/>
    <lineage>
        <taxon>Eukaryota</taxon>
        <taxon>Fungi</taxon>
        <taxon>Dikarya</taxon>
        <taxon>Ascomycota</taxon>
        <taxon>Pezizomycotina</taxon>
        <taxon>Eurotiomycetes</taxon>
        <taxon>Chaetothyriomycetidae</taxon>
        <taxon>Chaetothyriales</taxon>
        <taxon>Herpotrichiellaceae</taxon>
        <taxon>Exophiala</taxon>
    </lineage>
</organism>
<feature type="region of interest" description="Disordered" evidence="1">
    <location>
        <begin position="488"/>
        <end position="512"/>
    </location>
</feature>
<dbReference type="GeneID" id="89971708"/>
<evidence type="ECO:0000313" key="3">
    <source>
        <dbReference type="Proteomes" id="UP001358417"/>
    </source>
</evidence>
<feature type="compositionally biased region" description="Polar residues" evidence="1">
    <location>
        <begin position="1"/>
        <end position="27"/>
    </location>
</feature>
<dbReference type="InterPro" id="IPR021833">
    <property type="entry name" value="DUF3425"/>
</dbReference>
<protein>
    <recommendedName>
        <fullName evidence="4">BZIP domain-containing protein</fullName>
    </recommendedName>
</protein>
<dbReference type="RefSeq" id="XP_064705462.1">
    <property type="nucleotide sequence ID" value="XM_064847109.1"/>
</dbReference>
<dbReference type="PANTHER" id="PTHR37012:SF7">
    <property type="entry name" value="B-ZIP TRANSCRIPTION FACTOR (EUROFUNG)-RELATED"/>
    <property type="match status" value="1"/>
</dbReference>
<feature type="region of interest" description="Disordered" evidence="1">
    <location>
        <begin position="1"/>
        <end position="48"/>
    </location>
</feature>
<name>A0AAV9N7F8_9EURO</name>
<evidence type="ECO:0000313" key="2">
    <source>
        <dbReference type="EMBL" id="KAK5050962.1"/>
    </source>
</evidence>
<dbReference type="EMBL" id="JAVRRD010000016">
    <property type="protein sequence ID" value="KAK5050962.1"/>
    <property type="molecule type" value="Genomic_DNA"/>
</dbReference>
<feature type="compositionally biased region" description="Basic and acidic residues" evidence="1">
    <location>
        <begin position="34"/>
        <end position="48"/>
    </location>
</feature>
<reference evidence="2 3" key="1">
    <citation type="submission" date="2023-08" db="EMBL/GenBank/DDBJ databases">
        <title>Black Yeasts Isolated from many extreme environments.</title>
        <authorList>
            <person name="Coleine C."/>
            <person name="Stajich J.E."/>
            <person name="Selbmann L."/>
        </authorList>
    </citation>
    <scope>NUCLEOTIDE SEQUENCE [LARGE SCALE GENOMIC DNA]</scope>
    <source>
        <strain evidence="2 3">CCFEE 5792</strain>
    </source>
</reference>
<proteinExistence type="predicted"/>
<evidence type="ECO:0000256" key="1">
    <source>
        <dbReference type="SAM" id="MobiDB-lite"/>
    </source>
</evidence>